<dbReference type="Proteomes" id="UP000325577">
    <property type="component" value="Linkage Group LG2"/>
</dbReference>
<gene>
    <name evidence="2" type="ORF">F0562_005849</name>
</gene>
<evidence type="ECO:0000313" key="3">
    <source>
        <dbReference type="Proteomes" id="UP000325577"/>
    </source>
</evidence>
<name>A0A5J5AKG7_9ASTE</name>
<protein>
    <submittedName>
        <fullName evidence="2">Uncharacterized protein</fullName>
    </submittedName>
</protein>
<reference evidence="2 3" key="1">
    <citation type="submission" date="2019-09" db="EMBL/GenBank/DDBJ databases">
        <title>A chromosome-level genome assembly of the Chinese tupelo Nyssa sinensis.</title>
        <authorList>
            <person name="Yang X."/>
            <person name="Kang M."/>
            <person name="Yang Y."/>
            <person name="Xiong H."/>
            <person name="Wang M."/>
            <person name="Zhang Z."/>
            <person name="Wang Z."/>
            <person name="Wu H."/>
            <person name="Ma T."/>
            <person name="Liu J."/>
            <person name="Xi Z."/>
        </authorList>
    </citation>
    <scope>NUCLEOTIDE SEQUENCE [LARGE SCALE GENOMIC DNA]</scope>
    <source>
        <strain evidence="2">J267</strain>
        <tissue evidence="2">Leaf</tissue>
    </source>
</reference>
<proteinExistence type="predicted"/>
<dbReference type="OrthoDB" id="10042433at2759"/>
<organism evidence="2 3">
    <name type="scientific">Nyssa sinensis</name>
    <dbReference type="NCBI Taxonomy" id="561372"/>
    <lineage>
        <taxon>Eukaryota</taxon>
        <taxon>Viridiplantae</taxon>
        <taxon>Streptophyta</taxon>
        <taxon>Embryophyta</taxon>
        <taxon>Tracheophyta</taxon>
        <taxon>Spermatophyta</taxon>
        <taxon>Magnoliopsida</taxon>
        <taxon>eudicotyledons</taxon>
        <taxon>Gunneridae</taxon>
        <taxon>Pentapetalae</taxon>
        <taxon>asterids</taxon>
        <taxon>Cornales</taxon>
        <taxon>Nyssaceae</taxon>
        <taxon>Nyssa</taxon>
    </lineage>
</organism>
<dbReference type="EMBL" id="CM018043">
    <property type="protein sequence ID" value="KAA8531140.1"/>
    <property type="molecule type" value="Genomic_DNA"/>
</dbReference>
<sequence>MSLPALEALALASSGWRFWLSSGGLALPSLEIDNYVDQFRLEWSAMFEPDLEGSSIFEPDLEGSSLKVPDLDGSNPEVPALEGSSLEGPDLDGANPEVPGLEGSAIFKLYSSMNLE</sequence>
<feature type="region of interest" description="Disordered" evidence="1">
    <location>
        <begin position="61"/>
        <end position="99"/>
    </location>
</feature>
<dbReference type="AlphaFoldDB" id="A0A5J5AKG7"/>
<accession>A0A5J5AKG7</accession>
<evidence type="ECO:0000313" key="2">
    <source>
        <dbReference type="EMBL" id="KAA8531140.1"/>
    </source>
</evidence>
<keyword evidence="3" id="KW-1185">Reference proteome</keyword>
<evidence type="ECO:0000256" key="1">
    <source>
        <dbReference type="SAM" id="MobiDB-lite"/>
    </source>
</evidence>